<dbReference type="InterPro" id="IPR037066">
    <property type="entry name" value="Plug_dom_sf"/>
</dbReference>
<dbReference type="NCBIfam" id="TIGR01782">
    <property type="entry name" value="TonB-Xanth-Caul"/>
    <property type="match status" value="1"/>
</dbReference>
<keyword evidence="6 8" id="KW-0472">Membrane</keyword>
<comment type="similarity">
    <text evidence="8 9">Belongs to the TonB-dependent receptor family.</text>
</comment>
<sequence length="947" mass="100770">MLIVSVAHAQAAPETNAQKDARAPGDTTDTDTPPASPALPPEQPVAGAPGTIDAAAADASAPDIVVTGFRASLTSALGIKRNQTAAVDVIKAEDIAEFPDLNLAESLQRIPGVAITRVNGEGRSIAVRGLGPEYTRVRINGMEAIGTTGGTDNSGGVNRGRGFDFNIFSSDLFNSLAVRKTATADVEEGSLGGTVDLQIARPFDYRKPTAVVSAQASYNDLRKRATPKFSGLITASNPEKTFGVLLSVAYEERSVREEGANITRWTYGGFNGGFNAASTLPGKTLAQINDANPETALYHPRIPGLVSYDIFQKRLGAAGSVQFQPTSKTLLSIDALYSRLDGTRKESQLQAISFSRSGTGKPQTTIRTGVVDGDNNIISGTFDGVDLRTQARYDELTTDFYQVTATLDQKIGDSIKFGGVVGYADSKFSNPVQTTVTLDAANTNNFQYDFTTRFPLIRPGVDVSNPASFGFVNGTSEVRIRPQTVDNSFTNAKGFVEWTVSPALKLKAGADWRRFEYSSTEQRRLSGETVVTTLTPAQVAAATTLFSGFGKGLDVPGGTPTAFVVPDLAKFASLYGIYSNPLYATGGIENATARGSFITVREDDLGGWGMGEFNFADLGVPVRGDLGVRYVKTDQYSTGYASQGAAINLVAADRSYHRWLPSGNLVMDVTDKLLVRLASAKTLARAGISSITPGGSLNVSGGNRSFSSGNPDLKPTASTNYDASIEWYPTRGAIYAVSAFRKDIGSFVQTLSTGVPFSALGLPASLLTGTTASPTDVFIVSQPVNSSGGRLQGFEVNIQQPFSFLPGILSNFGVLANYTYVKSDIDYLISATSAATVTEPLIGLSKHAANGTLYFETEKFSIRGSVAYRSKYLTAVPGTEGNAYNGTNSTTNFDAQMSYNVTDSLKLSLEAVNLTDQVNDQFVDETNRLNVLTHSGRQFFLGARYSF</sequence>
<dbReference type="InterPro" id="IPR012910">
    <property type="entry name" value="Plug_dom"/>
</dbReference>
<evidence type="ECO:0000256" key="8">
    <source>
        <dbReference type="PROSITE-ProRule" id="PRU01360"/>
    </source>
</evidence>
<protein>
    <submittedName>
        <fullName evidence="13">TonB-dependent receptor</fullName>
    </submittedName>
</protein>
<feature type="domain" description="TonB-dependent receptor plug" evidence="12">
    <location>
        <begin position="80"/>
        <end position="194"/>
    </location>
</feature>
<dbReference type="Pfam" id="PF07715">
    <property type="entry name" value="Plug"/>
    <property type="match status" value="1"/>
</dbReference>
<comment type="caution">
    <text evidence="13">The sequence shown here is derived from an EMBL/GenBank/DDBJ whole genome shotgun (WGS) entry which is preliminary data.</text>
</comment>
<keyword evidence="3 8" id="KW-1134">Transmembrane beta strand</keyword>
<proteinExistence type="inferred from homology"/>
<feature type="compositionally biased region" description="Low complexity" evidence="10">
    <location>
        <begin position="24"/>
        <end position="33"/>
    </location>
</feature>
<dbReference type="InterPro" id="IPR036942">
    <property type="entry name" value="Beta-barrel_TonB_sf"/>
</dbReference>
<keyword evidence="7 8" id="KW-0998">Cell outer membrane</keyword>
<evidence type="ECO:0000256" key="5">
    <source>
        <dbReference type="ARBA" id="ARBA00023077"/>
    </source>
</evidence>
<dbReference type="SUPFAM" id="SSF56935">
    <property type="entry name" value="Porins"/>
    <property type="match status" value="1"/>
</dbReference>
<evidence type="ECO:0000256" key="6">
    <source>
        <dbReference type="ARBA" id="ARBA00023136"/>
    </source>
</evidence>
<dbReference type="Gene3D" id="2.170.130.10">
    <property type="entry name" value="TonB-dependent receptor, plug domain"/>
    <property type="match status" value="1"/>
</dbReference>
<dbReference type="CDD" id="cd01347">
    <property type="entry name" value="ligand_gated_channel"/>
    <property type="match status" value="1"/>
</dbReference>
<evidence type="ECO:0000313" key="13">
    <source>
        <dbReference type="EMBL" id="TXC72950.1"/>
    </source>
</evidence>
<keyword evidence="5 9" id="KW-0798">TonB box</keyword>
<evidence type="ECO:0000259" key="12">
    <source>
        <dbReference type="Pfam" id="PF07715"/>
    </source>
</evidence>
<comment type="subcellular location">
    <subcellularLocation>
        <location evidence="1 8">Cell outer membrane</location>
        <topology evidence="1 8">Multi-pass membrane protein</topology>
    </subcellularLocation>
</comment>
<gene>
    <name evidence="13" type="ORF">FSB78_14315</name>
</gene>
<keyword evidence="2 8" id="KW-0813">Transport</keyword>
<dbReference type="InterPro" id="IPR039426">
    <property type="entry name" value="TonB-dep_rcpt-like"/>
</dbReference>
<dbReference type="PANTHER" id="PTHR40980">
    <property type="entry name" value="PLUG DOMAIN-CONTAINING PROTEIN"/>
    <property type="match status" value="1"/>
</dbReference>
<dbReference type="OrthoDB" id="5476657at2"/>
<organism evidence="13 14">
    <name type="scientific">Sphingomonas ginsenosidivorax</name>
    <dbReference type="NCBI Taxonomy" id="862135"/>
    <lineage>
        <taxon>Bacteria</taxon>
        <taxon>Pseudomonadati</taxon>
        <taxon>Pseudomonadota</taxon>
        <taxon>Alphaproteobacteria</taxon>
        <taxon>Sphingomonadales</taxon>
        <taxon>Sphingomonadaceae</taxon>
        <taxon>Sphingomonas</taxon>
    </lineage>
</organism>
<keyword evidence="14" id="KW-1185">Reference proteome</keyword>
<evidence type="ECO:0000256" key="7">
    <source>
        <dbReference type="ARBA" id="ARBA00023237"/>
    </source>
</evidence>
<dbReference type="InterPro" id="IPR010104">
    <property type="entry name" value="TonB_rcpt_bac"/>
</dbReference>
<evidence type="ECO:0000313" key="14">
    <source>
        <dbReference type="Proteomes" id="UP000321250"/>
    </source>
</evidence>
<reference evidence="13 14" key="1">
    <citation type="journal article" date="2013" name="Antonie Van Leeuwenhoek">
        <title>Sphingomonas ginsenosidivorax sp. nov., with the ability to transform ginsenosides.</title>
        <authorList>
            <person name="Jin X.F."/>
            <person name="Kim J.K."/>
            <person name="Liu Q.M."/>
            <person name="Kang M.S."/>
            <person name="He D."/>
            <person name="Jin F.X."/>
            <person name="Kim S.C."/>
            <person name="Im W.T."/>
        </authorList>
    </citation>
    <scope>NUCLEOTIDE SEQUENCE [LARGE SCALE GENOMIC DNA]</scope>
    <source>
        <strain evidence="13 14">KHI67</strain>
    </source>
</reference>
<keyword evidence="4 8" id="KW-0812">Transmembrane</keyword>
<dbReference type="InterPro" id="IPR000531">
    <property type="entry name" value="Beta-barrel_TonB"/>
</dbReference>
<dbReference type="Pfam" id="PF00593">
    <property type="entry name" value="TonB_dep_Rec_b-barrel"/>
    <property type="match status" value="1"/>
</dbReference>
<evidence type="ECO:0000256" key="2">
    <source>
        <dbReference type="ARBA" id="ARBA00022448"/>
    </source>
</evidence>
<name>A0A5C6UKI4_9SPHN</name>
<dbReference type="Gene3D" id="2.40.170.20">
    <property type="entry name" value="TonB-dependent receptor, beta-barrel domain"/>
    <property type="match status" value="1"/>
</dbReference>
<feature type="compositionally biased region" description="Pro residues" evidence="10">
    <location>
        <begin position="34"/>
        <end position="43"/>
    </location>
</feature>
<feature type="domain" description="TonB-dependent receptor-like beta-barrel" evidence="11">
    <location>
        <begin position="578"/>
        <end position="914"/>
    </location>
</feature>
<keyword evidence="13" id="KW-0675">Receptor</keyword>
<evidence type="ECO:0000256" key="9">
    <source>
        <dbReference type="RuleBase" id="RU003357"/>
    </source>
</evidence>
<dbReference type="Proteomes" id="UP000321250">
    <property type="component" value="Unassembled WGS sequence"/>
</dbReference>
<evidence type="ECO:0000256" key="4">
    <source>
        <dbReference type="ARBA" id="ARBA00022692"/>
    </source>
</evidence>
<evidence type="ECO:0000256" key="3">
    <source>
        <dbReference type="ARBA" id="ARBA00022452"/>
    </source>
</evidence>
<evidence type="ECO:0000256" key="10">
    <source>
        <dbReference type="SAM" id="MobiDB-lite"/>
    </source>
</evidence>
<feature type="region of interest" description="Disordered" evidence="10">
    <location>
        <begin position="8"/>
        <end position="49"/>
    </location>
</feature>
<evidence type="ECO:0000259" key="11">
    <source>
        <dbReference type="Pfam" id="PF00593"/>
    </source>
</evidence>
<accession>A0A5C6UKI4</accession>
<dbReference type="GO" id="GO:0009279">
    <property type="term" value="C:cell outer membrane"/>
    <property type="evidence" value="ECO:0007669"/>
    <property type="project" value="UniProtKB-SubCell"/>
</dbReference>
<dbReference type="PANTHER" id="PTHR40980:SF3">
    <property type="entry name" value="TONB-DEPENDENT RECEPTOR-LIKE BETA-BARREL DOMAIN-CONTAINING PROTEIN"/>
    <property type="match status" value="1"/>
</dbReference>
<dbReference type="PROSITE" id="PS52016">
    <property type="entry name" value="TONB_DEPENDENT_REC_3"/>
    <property type="match status" value="1"/>
</dbReference>
<dbReference type="EMBL" id="VOQR01000001">
    <property type="protein sequence ID" value="TXC72950.1"/>
    <property type="molecule type" value="Genomic_DNA"/>
</dbReference>
<dbReference type="AlphaFoldDB" id="A0A5C6UKI4"/>
<evidence type="ECO:0000256" key="1">
    <source>
        <dbReference type="ARBA" id="ARBA00004571"/>
    </source>
</evidence>